<organism evidence="10 11">
    <name type="scientific">Varroa destructor</name>
    <name type="common">Honeybee mite</name>
    <dbReference type="NCBI Taxonomy" id="109461"/>
    <lineage>
        <taxon>Eukaryota</taxon>
        <taxon>Metazoa</taxon>
        <taxon>Ecdysozoa</taxon>
        <taxon>Arthropoda</taxon>
        <taxon>Chelicerata</taxon>
        <taxon>Arachnida</taxon>
        <taxon>Acari</taxon>
        <taxon>Parasitiformes</taxon>
        <taxon>Mesostigmata</taxon>
        <taxon>Gamasina</taxon>
        <taxon>Dermanyssoidea</taxon>
        <taxon>Varroidae</taxon>
        <taxon>Varroa</taxon>
    </lineage>
</organism>
<comment type="similarity">
    <text evidence="1">Belongs to the ATP-dependent AMP-binding enzyme family.</text>
</comment>
<reference evidence="10" key="1">
    <citation type="submission" date="2021-01" db="UniProtKB">
        <authorList>
            <consortium name="EnsemblMetazoa"/>
        </authorList>
    </citation>
    <scope>IDENTIFICATION</scope>
</reference>
<dbReference type="FunFam" id="3.30.300.30:FF:000008">
    <property type="entry name" value="2,3-dihydroxybenzoate-AMP ligase"/>
    <property type="match status" value="1"/>
</dbReference>
<evidence type="ECO:0000259" key="8">
    <source>
        <dbReference type="Pfam" id="PF00501"/>
    </source>
</evidence>
<dbReference type="PANTHER" id="PTHR43201:SF5">
    <property type="entry name" value="MEDIUM-CHAIN ACYL-COA LIGASE ACSF2, MITOCHONDRIAL"/>
    <property type="match status" value="1"/>
</dbReference>
<dbReference type="EnsemblMetazoa" id="XM_022814649">
    <property type="protein sequence ID" value="XP_022670384"/>
    <property type="gene ID" value="LOC111254120"/>
</dbReference>
<evidence type="ECO:0000256" key="6">
    <source>
        <dbReference type="ARBA" id="ARBA00047319"/>
    </source>
</evidence>
<dbReference type="InterPro" id="IPR042099">
    <property type="entry name" value="ANL_N_sf"/>
</dbReference>
<dbReference type="Proteomes" id="UP000594260">
    <property type="component" value="Unplaced"/>
</dbReference>
<evidence type="ECO:0000259" key="9">
    <source>
        <dbReference type="Pfam" id="PF13193"/>
    </source>
</evidence>
<dbReference type="GeneID" id="111254120"/>
<dbReference type="GO" id="GO:0006631">
    <property type="term" value="P:fatty acid metabolic process"/>
    <property type="evidence" value="ECO:0007669"/>
    <property type="project" value="TreeGrafter"/>
</dbReference>
<comment type="catalytic activity">
    <reaction evidence="6">
        <text>octanoate + ATP + CoA = octanoyl-CoA + AMP + diphosphate</text>
        <dbReference type="Rhea" id="RHEA:33631"/>
        <dbReference type="ChEBI" id="CHEBI:25646"/>
        <dbReference type="ChEBI" id="CHEBI:30616"/>
        <dbReference type="ChEBI" id="CHEBI:33019"/>
        <dbReference type="ChEBI" id="CHEBI:57287"/>
        <dbReference type="ChEBI" id="CHEBI:57386"/>
        <dbReference type="ChEBI" id="CHEBI:456215"/>
    </reaction>
</comment>
<dbReference type="EnsemblMetazoa" id="XM_022814652">
    <property type="protein sequence ID" value="XP_022670387"/>
    <property type="gene ID" value="LOC111254120"/>
</dbReference>
<accession>A0A7M7KQD6</accession>
<dbReference type="Pfam" id="PF13193">
    <property type="entry name" value="AMP-binding_C"/>
    <property type="match status" value="1"/>
</dbReference>
<feature type="domain" description="AMP-binding enzyme C-terminal" evidence="9">
    <location>
        <begin position="529"/>
        <end position="606"/>
    </location>
</feature>
<dbReference type="OrthoDB" id="10253115at2759"/>
<dbReference type="PROSITE" id="PS00455">
    <property type="entry name" value="AMP_BINDING"/>
    <property type="match status" value="1"/>
</dbReference>
<dbReference type="AlphaFoldDB" id="A0A7M7KQD6"/>
<sequence>MTASLNSCRVMPTILALSQTLSHGKWQLFDRVVSSDRFKALTGSRRAQSLSYGNHHRPVTATQLRHHSYWHGASSRPLLACTTYDVLKATADSKGNMPAVVSCHQGINKNYDQFAQDVDKLAGGLLSLGYPVSTMVGIISANVYEYMVAQFATAKLGWIFVNINPAFQTPELEYVLNLAQCKVLLIGEEKYNVQNFHCMMSELIPGLEKMVPTQLKSKRVPHLQTIINLGSDKKGGCVFYKDILEAYTPALSRAADQINSKLDVDSFTNVQFTSGTTGYPKAVPLTHHNIVNNARTLGEWSGVAQDSAASVCLNVPLIHCFGCVIGSLSAIIHGAKLVMPAPRFQAAAALTAITKHKCTMVLGTPTMYVDMLSQLDPTVHDLTSLHSGIMAGSPCPLTLREKVIKQMELKTLHIAYGSTEMSPVVSFTQHELLQKRPESVGIAMDHIEVKIVDKEGKVVPFGTRGELCSRGYHVFRGYLHESDKVGEIIENGWFRSGDEAVMSPDGSLTITGRIKDIIIRGGENIYPAEIENLLLGMPQVEEAYVCGVPDERMGEEVCVWLRVKKTSSGVINEQAVRDYYRGKLAHFKVPRYIVFTDTFPKTASGKIQKFKMREEMCQKLGIDNTGL</sequence>
<dbReference type="Gene3D" id="3.40.50.12780">
    <property type="entry name" value="N-terminal domain of ligase-like"/>
    <property type="match status" value="1"/>
</dbReference>
<evidence type="ECO:0000256" key="2">
    <source>
        <dbReference type="ARBA" id="ARBA00022598"/>
    </source>
</evidence>
<dbReference type="RefSeq" id="XP_022670386.1">
    <property type="nucleotide sequence ID" value="XM_022814651.1"/>
</dbReference>
<proteinExistence type="inferred from homology"/>
<evidence type="ECO:0000256" key="3">
    <source>
        <dbReference type="ARBA" id="ARBA00037247"/>
    </source>
</evidence>
<dbReference type="EnsemblMetazoa" id="XM_022814651">
    <property type="protein sequence ID" value="XP_022670386"/>
    <property type="gene ID" value="LOC111254120"/>
</dbReference>
<dbReference type="GO" id="GO:0031956">
    <property type="term" value="F:medium-chain fatty acid-CoA ligase activity"/>
    <property type="evidence" value="ECO:0007669"/>
    <property type="project" value="UniProtKB-EC"/>
</dbReference>
<dbReference type="InterPro" id="IPR020845">
    <property type="entry name" value="AMP-binding_CS"/>
</dbReference>
<dbReference type="RefSeq" id="XP_022670384.1">
    <property type="nucleotide sequence ID" value="XM_022814649.1"/>
</dbReference>
<dbReference type="InParanoid" id="A0A7M7KQD6"/>
<protein>
    <recommendedName>
        <fullName evidence="5">Medium-chain acyl-CoA ligase ACSF2, mitochondrial</fullName>
        <ecNumber evidence="4">6.2.1.2</ecNumber>
    </recommendedName>
</protein>
<keyword evidence="2" id="KW-0436">Ligase</keyword>
<dbReference type="InterPro" id="IPR045851">
    <property type="entry name" value="AMP-bd_C_sf"/>
</dbReference>
<dbReference type="SUPFAM" id="SSF56801">
    <property type="entry name" value="Acetyl-CoA synthetase-like"/>
    <property type="match status" value="1"/>
</dbReference>
<dbReference type="EC" id="6.2.1.2" evidence="4"/>
<dbReference type="PANTHER" id="PTHR43201">
    <property type="entry name" value="ACYL-COA SYNTHETASE"/>
    <property type="match status" value="1"/>
</dbReference>
<evidence type="ECO:0000256" key="5">
    <source>
        <dbReference type="ARBA" id="ARBA00039638"/>
    </source>
</evidence>
<evidence type="ECO:0000256" key="7">
    <source>
        <dbReference type="ARBA" id="ARBA00048277"/>
    </source>
</evidence>
<evidence type="ECO:0000256" key="4">
    <source>
        <dbReference type="ARBA" id="ARBA00039009"/>
    </source>
</evidence>
<dbReference type="FunCoup" id="A0A7M7KQD6">
    <property type="interactions" value="373"/>
</dbReference>
<evidence type="ECO:0000256" key="1">
    <source>
        <dbReference type="ARBA" id="ARBA00006432"/>
    </source>
</evidence>
<comment type="function">
    <text evidence="3">Acyl-CoA synthases catalyze the initial reaction in fatty acid metabolism, by forming a thioester with CoA. Has some preference toward medium-chain substrates. Plays a role in adipocyte differentiation.</text>
</comment>
<feature type="domain" description="AMP-dependent synthetase/ligase" evidence="8">
    <location>
        <begin position="88"/>
        <end position="479"/>
    </location>
</feature>
<dbReference type="OMA" id="LWSHTMA"/>
<dbReference type="Pfam" id="PF00501">
    <property type="entry name" value="AMP-binding"/>
    <property type="match status" value="1"/>
</dbReference>
<keyword evidence="11" id="KW-1185">Reference proteome</keyword>
<evidence type="ECO:0000313" key="11">
    <source>
        <dbReference type="Proteomes" id="UP000594260"/>
    </source>
</evidence>
<dbReference type="Gene3D" id="3.30.300.30">
    <property type="match status" value="1"/>
</dbReference>
<dbReference type="KEGG" id="vde:111254120"/>
<evidence type="ECO:0000313" key="10">
    <source>
        <dbReference type="EnsemblMetazoa" id="XP_022670386"/>
    </source>
</evidence>
<dbReference type="InterPro" id="IPR000873">
    <property type="entry name" value="AMP-dep_synth/lig_dom"/>
</dbReference>
<comment type="catalytic activity">
    <reaction evidence="7">
        <text>a medium-chain fatty acid + ATP + CoA = a medium-chain fatty acyl-CoA + AMP + diphosphate</text>
        <dbReference type="Rhea" id="RHEA:48340"/>
        <dbReference type="ChEBI" id="CHEBI:30616"/>
        <dbReference type="ChEBI" id="CHEBI:33019"/>
        <dbReference type="ChEBI" id="CHEBI:57287"/>
        <dbReference type="ChEBI" id="CHEBI:59558"/>
        <dbReference type="ChEBI" id="CHEBI:90546"/>
        <dbReference type="ChEBI" id="CHEBI:456215"/>
        <dbReference type="EC" id="6.2.1.2"/>
    </reaction>
</comment>
<name>A0A7M7KQD6_VARDE</name>
<dbReference type="RefSeq" id="XP_022670387.1">
    <property type="nucleotide sequence ID" value="XM_022814652.1"/>
</dbReference>
<dbReference type="InterPro" id="IPR025110">
    <property type="entry name" value="AMP-bd_C"/>
</dbReference>